<name>A0ABW2KYI8_9PROT</name>
<proteinExistence type="predicted"/>
<accession>A0ABW2KYI8</accession>
<feature type="domain" description="N-acetyltransferase" evidence="3">
    <location>
        <begin position="1"/>
        <end position="139"/>
    </location>
</feature>
<dbReference type="RefSeq" id="WP_377359798.1">
    <property type="nucleotide sequence ID" value="NZ_JBHTCM010000014.1"/>
</dbReference>
<evidence type="ECO:0000313" key="4">
    <source>
        <dbReference type="EMBL" id="MFC7334232.1"/>
    </source>
</evidence>
<sequence length="139" mass="14856">MIAALSSEEGMPPPALTPALFRRQGFGPARLFESLLAELDGRPVGIALLTRGYDSQSARAGLVVEDLYVEPSSRRRGVARALVAAAARLARAGGGAWVAWHVRRQNLRAQLFYRSLGAAAETVDIMGLSGEALDILARE</sequence>
<dbReference type="PANTHER" id="PTHR10545:SF29">
    <property type="entry name" value="GH14572P-RELATED"/>
    <property type="match status" value="1"/>
</dbReference>
<evidence type="ECO:0000256" key="2">
    <source>
        <dbReference type="ARBA" id="ARBA00023315"/>
    </source>
</evidence>
<evidence type="ECO:0000313" key="5">
    <source>
        <dbReference type="Proteomes" id="UP001596456"/>
    </source>
</evidence>
<evidence type="ECO:0000259" key="3">
    <source>
        <dbReference type="PROSITE" id="PS51186"/>
    </source>
</evidence>
<dbReference type="EC" id="2.3.1.-" evidence="4"/>
<protein>
    <submittedName>
        <fullName evidence="4">GNAT family N-acetyltransferase</fullName>
        <ecNumber evidence="4">2.3.1.-</ecNumber>
    </submittedName>
</protein>
<organism evidence="4 5">
    <name type="scientific">Rhodocista pekingensis</name>
    <dbReference type="NCBI Taxonomy" id="201185"/>
    <lineage>
        <taxon>Bacteria</taxon>
        <taxon>Pseudomonadati</taxon>
        <taxon>Pseudomonadota</taxon>
        <taxon>Alphaproteobacteria</taxon>
        <taxon>Rhodospirillales</taxon>
        <taxon>Azospirillaceae</taxon>
        <taxon>Rhodocista</taxon>
    </lineage>
</organism>
<dbReference type="PROSITE" id="PS51186">
    <property type="entry name" value="GNAT"/>
    <property type="match status" value="1"/>
</dbReference>
<dbReference type="EMBL" id="JBHTCM010000014">
    <property type="protein sequence ID" value="MFC7334232.1"/>
    <property type="molecule type" value="Genomic_DNA"/>
</dbReference>
<dbReference type="PANTHER" id="PTHR10545">
    <property type="entry name" value="DIAMINE N-ACETYLTRANSFERASE"/>
    <property type="match status" value="1"/>
</dbReference>
<comment type="caution">
    <text evidence="4">The sequence shown here is derived from an EMBL/GenBank/DDBJ whole genome shotgun (WGS) entry which is preliminary data.</text>
</comment>
<dbReference type="GO" id="GO:0016746">
    <property type="term" value="F:acyltransferase activity"/>
    <property type="evidence" value="ECO:0007669"/>
    <property type="project" value="UniProtKB-KW"/>
</dbReference>
<dbReference type="SUPFAM" id="SSF55729">
    <property type="entry name" value="Acyl-CoA N-acyltransferases (Nat)"/>
    <property type="match status" value="1"/>
</dbReference>
<keyword evidence="2 4" id="KW-0012">Acyltransferase</keyword>
<dbReference type="InterPro" id="IPR016181">
    <property type="entry name" value="Acyl_CoA_acyltransferase"/>
</dbReference>
<dbReference type="Gene3D" id="3.40.630.30">
    <property type="match status" value="1"/>
</dbReference>
<dbReference type="InterPro" id="IPR000182">
    <property type="entry name" value="GNAT_dom"/>
</dbReference>
<reference evidence="5" key="1">
    <citation type="journal article" date="2019" name="Int. J. Syst. Evol. Microbiol.">
        <title>The Global Catalogue of Microorganisms (GCM) 10K type strain sequencing project: providing services to taxonomists for standard genome sequencing and annotation.</title>
        <authorList>
            <consortium name="The Broad Institute Genomics Platform"/>
            <consortium name="The Broad Institute Genome Sequencing Center for Infectious Disease"/>
            <person name="Wu L."/>
            <person name="Ma J."/>
        </authorList>
    </citation>
    <scope>NUCLEOTIDE SEQUENCE [LARGE SCALE GENOMIC DNA]</scope>
    <source>
        <strain evidence="5">CGMCC 1.16275</strain>
    </source>
</reference>
<keyword evidence="5" id="KW-1185">Reference proteome</keyword>
<keyword evidence="1 4" id="KW-0808">Transferase</keyword>
<dbReference type="Pfam" id="PF00583">
    <property type="entry name" value="Acetyltransf_1"/>
    <property type="match status" value="1"/>
</dbReference>
<dbReference type="InterPro" id="IPR051016">
    <property type="entry name" value="Diverse_Substrate_AcTransf"/>
</dbReference>
<evidence type="ECO:0000256" key="1">
    <source>
        <dbReference type="ARBA" id="ARBA00022679"/>
    </source>
</evidence>
<dbReference type="Proteomes" id="UP001596456">
    <property type="component" value="Unassembled WGS sequence"/>
</dbReference>
<gene>
    <name evidence="4" type="ORF">ACFQPS_13780</name>
</gene>